<accession>C4L3V8</accession>
<dbReference type="HOGENOM" id="CLU_205836_0_0_9"/>
<feature type="transmembrane region" description="Helical" evidence="1">
    <location>
        <begin position="39"/>
        <end position="64"/>
    </location>
</feature>
<evidence type="ECO:0000313" key="3">
    <source>
        <dbReference type="Proteomes" id="UP000000716"/>
    </source>
</evidence>
<proteinExistence type="predicted"/>
<organism evidence="2 3">
    <name type="scientific">Exiguobacterium sp. (strain ATCC BAA-1283 / AT1b)</name>
    <dbReference type="NCBI Taxonomy" id="360911"/>
    <lineage>
        <taxon>Bacteria</taxon>
        <taxon>Bacillati</taxon>
        <taxon>Bacillota</taxon>
        <taxon>Bacilli</taxon>
        <taxon>Bacillales</taxon>
        <taxon>Bacillales Family XII. Incertae Sedis</taxon>
        <taxon>Exiguobacterium</taxon>
    </lineage>
</organism>
<keyword evidence="1" id="KW-1133">Transmembrane helix</keyword>
<dbReference type="AlphaFoldDB" id="C4L3V8"/>
<reference evidence="2 3" key="1">
    <citation type="journal article" date="2011" name="J. Bacteriol.">
        <title>Complete genome sequence of the Thermophilic Bacterium Exiguobacterium sp. AT1b.</title>
        <authorList>
            <person name="Vishnivetskaya T.A."/>
            <person name="Lucas S."/>
            <person name="Copeland A."/>
            <person name="Lapidus A."/>
            <person name="Glavina Del Rio T."/>
            <person name="Dalin E."/>
            <person name="Tice H."/>
            <person name="Bruce D.C."/>
            <person name="Goodwin L.A."/>
            <person name="Pitluck S."/>
            <person name="Saunders E."/>
            <person name="Brettin T."/>
            <person name="Detter C."/>
            <person name="Han C."/>
            <person name="Larimer F."/>
            <person name="Land M.L."/>
            <person name="Hauser L.J."/>
            <person name="Kyrpides N.C."/>
            <person name="Ovchinnikova G."/>
            <person name="Kathariou S."/>
            <person name="Ramaley R.F."/>
            <person name="Rodrigues D.F."/>
            <person name="Hendrix C."/>
            <person name="Richardson P."/>
            <person name="Tiedje J.M."/>
        </authorList>
    </citation>
    <scope>NUCLEOTIDE SEQUENCE [LARGE SCALE GENOMIC DNA]</scope>
    <source>
        <strain evidence="3">ATCC BAA-1283 / AT1b</strain>
    </source>
</reference>
<protein>
    <submittedName>
        <fullName evidence="2">Uncharacterized protein</fullName>
    </submittedName>
</protein>
<keyword evidence="1" id="KW-0472">Membrane</keyword>
<keyword evidence="3" id="KW-1185">Reference proteome</keyword>
<gene>
    <name evidence="2" type="ordered locus">EAT1b_2533</name>
</gene>
<keyword evidence="1" id="KW-0812">Transmembrane</keyword>
<evidence type="ECO:0000256" key="1">
    <source>
        <dbReference type="SAM" id="Phobius"/>
    </source>
</evidence>
<dbReference type="EMBL" id="CP001615">
    <property type="protein sequence ID" value="ACQ71453.1"/>
    <property type="molecule type" value="Genomic_DNA"/>
</dbReference>
<feature type="transmembrane region" description="Helical" evidence="1">
    <location>
        <begin position="6"/>
        <end position="27"/>
    </location>
</feature>
<dbReference type="Proteomes" id="UP000000716">
    <property type="component" value="Chromosome"/>
</dbReference>
<dbReference type="RefSeq" id="WP_015881012.1">
    <property type="nucleotide sequence ID" value="NC_012673.1"/>
</dbReference>
<evidence type="ECO:0000313" key="2">
    <source>
        <dbReference type="EMBL" id="ACQ71453.1"/>
    </source>
</evidence>
<dbReference type="KEGG" id="eat:EAT1b_2533"/>
<dbReference type="OrthoDB" id="2353917at2"/>
<name>C4L3V8_EXISA</name>
<sequence>MFLYLTIGLALLVCLIAMIFTIMVGLGKDRSTYSQKRSWSMVSWLYIILLPVSFIGLGLLYYFITK</sequence>